<keyword evidence="6" id="KW-0653">Protein transport</keyword>
<feature type="transmembrane region" description="Helical" evidence="10">
    <location>
        <begin position="185"/>
        <end position="206"/>
    </location>
</feature>
<dbReference type="SUPFAM" id="SSF82866">
    <property type="entry name" value="Multidrug efflux transporter AcrB transmembrane domain"/>
    <property type="match status" value="1"/>
</dbReference>
<organism evidence="12">
    <name type="scientific">marine metagenome</name>
    <dbReference type="NCBI Taxonomy" id="408172"/>
    <lineage>
        <taxon>unclassified sequences</taxon>
        <taxon>metagenomes</taxon>
        <taxon>ecological metagenomes</taxon>
    </lineage>
</organism>
<feature type="transmembrane region" description="Helical" evidence="10">
    <location>
        <begin position="125"/>
        <end position="144"/>
    </location>
</feature>
<dbReference type="GO" id="GO:0005886">
    <property type="term" value="C:plasma membrane"/>
    <property type="evidence" value="ECO:0007669"/>
    <property type="project" value="UniProtKB-SubCell"/>
</dbReference>
<evidence type="ECO:0000256" key="2">
    <source>
        <dbReference type="ARBA" id="ARBA00015792"/>
    </source>
</evidence>
<evidence type="ECO:0000256" key="3">
    <source>
        <dbReference type="ARBA" id="ARBA00022448"/>
    </source>
</evidence>
<dbReference type="InterPro" id="IPR005665">
    <property type="entry name" value="SecF_bac"/>
</dbReference>
<evidence type="ECO:0000256" key="6">
    <source>
        <dbReference type="ARBA" id="ARBA00022927"/>
    </source>
</evidence>
<dbReference type="GO" id="GO:0006886">
    <property type="term" value="P:intracellular protein transport"/>
    <property type="evidence" value="ECO:0007669"/>
    <property type="project" value="InterPro"/>
</dbReference>
<proteinExistence type="inferred from homology"/>
<keyword evidence="4" id="KW-1003">Cell membrane</keyword>
<evidence type="ECO:0000259" key="11">
    <source>
        <dbReference type="Pfam" id="PF02355"/>
    </source>
</evidence>
<dbReference type="AlphaFoldDB" id="A0A381Z005"/>
<keyword evidence="3" id="KW-0813">Transport</keyword>
<dbReference type="GO" id="GO:0015450">
    <property type="term" value="F:protein-transporting ATPase activity"/>
    <property type="evidence" value="ECO:0007669"/>
    <property type="project" value="InterPro"/>
</dbReference>
<evidence type="ECO:0000256" key="5">
    <source>
        <dbReference type="ARBA" id="ARBA00022692"/>
    </source>
</evidence>
<keyword evidence="9 10" id="KW-0472">Membrane</keyword>
<gene>
    <name evidence="12" type="ORF">METZ01_LOCUS135066</name>
</gene>
<feature type="transmembrane region" description="Helical" evidence="10">
    <location>
        <begin position="9"/>
        <end position="31"/>
    </location>
</feature>
<comment type="subcellular location">
    <subcellularLocation>
        <location evidence="1">Cell membrane</location>
        <topology evidence="1">Multi-pass membrane protein</topology>
    </subcellularLocation>
</comment>
<feature type="transmembrane region" description="Helical" evidence="10">
    <location>
        <begin position="261"/>
        <end position="287"/>
    </location>
</feature>
<evidence type="ECO:0000256" key="10">
    <source>
        <dbReference type="SAM" id="Phobius"/>
    </source>
</evidence>
<feature type="transmembrane region" description="Helical" evidence="10">
    <location>
        <begin position="237"/>
        <end position="255"/>
    </location>
</feature>
<keyword evidence="5 10" id="KW-0812">Transmembrane</keyword>
<reference evidence="12" key="1">
    <citation type="submission" date="2018-05" db="EMBL/GenBank/DDBJ databases">
        <authorList>
            <person name="Lanie J.A."/>
            <person name="Ng W.-L."/>
            <person name="Kazmierczak K.M."/>
            <person name="Andrzejewski T.M."/>
            <person name="Davidsen T.M."/>
            <person name="Wayne K.J."/>
            <person name="Tettelin H."/>
            <person name="Glass J.I."/>
            <person name="Rusch D."/>
            <person name="Podicherti R."/>
            <person name="Tsui H.-C.T."/>
            <person name="Winkler M.E."/>
        </authorList>
    </citation>
    <scope>NUCLEOTIDE SEQUENCE</scope>
</reference>
<keyword evidence="7 10" id="KW-1133">Transmembrane helix</keyword>
<keyword evidence="8" id="KW-0811">Translocation</keyword>
<dbReference type="InterPro" id="IPR048634">
    <property type="entry name" value="SecD_SecF_C"/>
</dbReference>
<evidence type="ECO:0000313" key="12">
    <source>
        <dbReference type="EMBL" id="SVA82212.1"/>
    </source>
</evidence>
<sequence>MNVVSKRKWYFLLSALVIVPCVISLIIPPALKAGIDFSSGSAIEMTFIEDITEHEVRTALGEIDHKESKVQQMDSRTVFIRTKELQEGELQLIQAYLTDEVAEVTSVPNVDTVSPEVAGETVRNAIIAVLVAALAILLFISWAFRGIPNPLRYGVSALLALFHDILIIIGIFSILGKVIDFEVNAMLIVGLLAVAGYSVNDTIVVFDRIRENVGRNIDRPLAESVNISILESMGRSLGTSCTTLFALVALYFIGGATLKEFLLVLIIGTVVGTYSSIFIAAQFLVLWEQGEVGRFFEFLRLRRRRVRSSTN</sequence>
<dbReference type="Gene3D" id="1.20.1640.10">
    <property type="entry name" value="Multidrug efflux transporter AcrB transmembrane domain"/>
    <property type="match status" value="1"/>
</dbReference>
<dbReference type="InterPro" id="IPR022645">
    <property type="entry name" value="SecD/SecF_bac"/>
</dbReference>
<dbReference type="Pfam" id="PF02355">
    <property type="entry name" value="SecD_SecF_C"/>
    <property type="match status" value="1"/>
</dbReference>
<dbReference type="InterPro" id="IPR022813">
    <property type="entry name" value="SecD/SecF_arch_bac"/>
</dbReference>
<dbReference type="HAMAP" id="MF_01464_B">
    <property type="entry name" value="SecF_B"/>
    <property type="match status" value="1"/>
</dbReference>
<evidence type="ECO:0000256" key="7">
    <source>
        <dbReference type="ARBA" id="ARBA00022989"/>
    </source>
</evidence>
<protein>
    <recommendedName>
        <fullName evidence="2">Protein translocase subunit SecF</fullName>
    </recommendedName>
</protein>
<feature type="transmembrane region" description="Helical" evidence="10">
    <location>
        <begin position="156"/>
        <end position="179"/>
    </location>
</feature>
<dbReference type="PANTHER" id="PTHR30081">
    <property type="entry name" value="PROTEIN-EXPORT MEMBRANE PROTEIN SEC"/>
    <property type="match status" value="1"/>
</dbReference>
<evidence type="ECO:0000256" key="4">
    <source>
        <dbReference type="ARBA" id="ARBA00022475"/>
    </source>
</evidence>
<name>A0A381Z005_9ZZZZ</name>
<accession>A0A381Z005</accession>
<evidence type="ECO:0000256" key="8">
    <source>
        <dbReference type="ARBA" id="ARBA00023010"/>
    </source>
</evidence>
<dbReference type="PRINTS" id="PR01755">
    <property type="entry name" value="SECFTRNLCASE"/>
</dbReference>
<evidence type="ECO:0000256" key="9">
    <source>
        <dbReference type="ARBA" id="ARBA00023136"/>
    </source>
</evidence>
<dbReference type="NCBIfam" id="TIGR00966">
    <property type="entry name" value="transloc_SecF"/>
    <property type="match status" value="1"/>
</dbReference>
<feature type="domain" description="Protein export membrane protein SecD/SecF C-terminal" evidence="11">
    <location>
        <begin position="100"/>
        <end position="288"/>
    </location>
</feature>
<dbReference type="PANTHER" id="PTHR30081:SF8">
    <property type="entry name" value="PROTEIN TRANSLOCASE SUBUNIT SECF"/>
    <property type="match status" value="1"/>
</dbReference>
<dbReference type="EMBL" id="UINC01019421">
    <property type="protein sequence ID" value="SVA82212.1"/>
    <property type="molecule type" value="Genomic_DNA"/>
</dbReference>
<evidence type="ECO:0000256" key="1">
    <source>
        <dbReference type="ARBA" id="ARBA00004651"/>
    </source>
</evidence>